<evidence type="ECO:0000256" key="1">
    <source>
        <dbReference type="SAM" id="MobiDB-lite"/>
    </source>
</evidence>
<sequence>MGLQKLCGRAFQKDRPQDDHEVPHGIDERQVLHQGRHVGDRGGKAREDDGRDNKEKGAQEALLLGERKQLAEKQKETTDALLEEGYKPSAKESLSIAQEFESVDLENWNEY</sequence>
<gene>
    <name evidence="2" type="ORF">PITCH_A1000004</name>
</gene>
<name>A0A445MQP4_9BACT</name>
<dbReference type="AlphaFoldDB" id="A0A445MQP4"/>
<reference evidence="2" key="1">
    <citation type="submission" date="2018-01" db="EMBL/GenBank/DDBJ databases">
        <authorList>
            <person name="Regsiter A."/>
            <person name="William W."/>
        </authorList>
    </citation>
    <scope>NUCLEOTIDE SEQUENCE</scope>
    <source>
        <strain evidence="2">TRIP AH-1</strain>
    </source>
</reference>
<protein>
    <submittedName>
        <fullName evidence="2">Uncharacterized protein</fullName>
    </submittedName>
</protein>
<organism evidence="2">
    <name type="scientific">uncultured Desulfobacterium sp</name>
    <dbReference type="NCBI Taxonomy" id="201089"/>
    <lineage>
        <taxon>Bacteria</taxon>
        <taxon>Pseudomonadati</taxon>
        <taxon>Thermodesulfobacteriota</taxon>
        <taxon>Desulfobacteria</taxon>
        <taxon>Desulfobacterales</taxon>
        <taxon>Desulfobacteriaceae</taxon>
        <taxon>Desulfobacterium</taxon>
        <taxon>environmental samples</taxon>
    </lineage>
</organism>
<accession>A0A445MQP4</accession>
<feature type="compositionally biased region" description="Basic and acidic residues" evidence="1">
    <location>
        <begin position="11"/>
        <end position="57"/>
    </location>
</feature>
<evidence type="ECO:0000313" key="2">
    <source>
        <dbReference type="EMBL" id="SPD71729.1"/>
    </source>
</evidence>
<feature type="region of interest" description="Disordered" evidence="1">
    <location>
        <begin position="1"/>
        <end position="57"/>
    </location>
</feature>
<proteinExistence type="predicted"/>
<dbReference type="EMBL" id="OJIN01000003">
    <property type="protein sequence ID" value="SPD71729.1"/>
    <property type="molecule type" value="Genomic_DNA"/>
</dbReference>